<proteinExistence type="predicted"/>
<protein>
    <submittedName>
        <fullName evidence="1">Uncharacterized protein</fullName>
    </submittedName>
</protein>
<reference evidence="1" key="2">
    <citation type="journal article" date="2015" name="Data Brief">
        <title>Shoot transcriptome of the giant reed, Arundo donax.</title>
        <authorList>
            <person name="Barrero R.A."/>
            <person name="Guerrero F.D."/>
            <person name="Moolhuijzen P."/>
            <person name="Goolsby J.A."/>
            <person name="Tidwell J."/>
            <person name="Bellgard S.E."/>
            <person name="Bellgard M.I."/>
        </authorList>
    </citation>
    <scope>NUCLEOTIDE SEQUENCE</scope>
    <source>
        <tissue evidence="1">Shoot tissue taken approximately 20 cm above the soil surface</tissue>
    </source>
</reference>
<evidence type="ECO:0000313" key="1">
    <source>
        <dbReference type="EMBL" id="JAD94223.1"/>
    </source>
</evidence>
<dbReference type="AlphaFoldDB" id="A0A0A9E5C4"/>
<name>A0A0A9E5C4_ARUDO</name>
<reference evidence="1" key="1">
    <citation type="submission" date="2014-09" db="EMBL/GenBank/DDBJ databases">
        <authorList>
            <person name="Magalhaes I.L.F."/>
            <person name="Oliveira U."/>
            <person name="Santos F.R."/>
            <person name="Vidigal T.H.D.A."/>
            <person name="Brescovit A.D."/>
            <person name="Santos A.J."/>
        </authorList>
    </citation>
    <scope>NUCLEOTIDE SEQUENCE</scope>
    <source>
        <tissue evidence="1">Shoot tissue taken approximately 20 cm above the soil surface</tissue>
    </source>
</reference>
<accession>A0A0A9E5C4</accession>
<sequence length="59" mass="6163">MSRSAAISARRHQCRRLDAPAAPLSSLCARCDLAVGAERVRTSGGALLAWWAARGAGRG</sequence>
<organism evidence="1">
    <name type="scientific">Arundo donax</name>
    <name type="common">Giant reed</name>
    <name type="synonym">Donax arundinaceus</name>
    <dbReference type="NCBI Taxonomy" id="35708"/>
    <lineage>
        <taxon>Eukaryota</taxon>
        <taxon>Viridiplantae</taxon>
        <taxon>Streptophyta</taxon>
        <taxon>Embryophyta</taxon>
        <taxon>Tracheophyta</taxon>
        <taxon>Spermatophyta</taxon>
        <taxon>Magnoliopsida</taxon>
        <taxon>Liliopsida</taxon>
        <taxon>Poales</taxon>
        <taxon>Poaceae</taxon>
        <taxon>PACMAD clade</taxon>
        <taxon>Arundinoideae</taxon>
        <taxon>Arundineae</taxon>
        <taxon>Arundo</taxon>
    </lineage>
</organism>
<dbReference type="EMBL" id="GBRH01203672">
    <property type="protein sequence ID" value="JAD94223.1"/>
    <property type="molecule type" value="Transcribed_RNA"/>
</dbReference>